<evidence type="ECO:0000256" key="2">
    <source>
        <dbReference type="ARBA" id="ARBA00009010"/>
    </source>
</evidence>
<comment type="similarity">
    <text evidence="2 10">Belongs to the membrane-bound acyltransferase family. Sterol o-acyltransferase subfamily.</text>
</comment>
<feature type="region of interest" description="Disordered" evidence="11">
    <location>
        <begin position="45"/>
        <end position="85"/>
    </location>
</feature>
<gene>
    <name evidence="13" type="ORF">RNJ44_00432</name>
</gene>
<sequence length="662" mass="78112">MVDDILKDEDFIKIQKLNSLDGDRRHSITFDSTVILKDQLGNVKEGEAEAQAEAEAEQEEREGDVVTMDVGDEEPRKHSRTEYDYDSNEKDLLNRRVVITKDKDGKEVSFTVVKEDDGNDATEAREDKDGDHKDTLEAVINKYLKNIHQKERSRYNKKSQEYISYFGDVDFDKRPTILDSAVSEPYRTQFKGPILEKEIKEKEKLKKVIAYRTNPSHEPNYNIEVKHSPRNPEDGAPTFSGVYVLMWMVFGFAAIQSCINYYIDHGYSFKDAMLFRFMVTDLHRVFAFDMFLYAATFFVVFIQYLCKWNVISWNKWGLKIAVTYQLLFVTCALYVPAHVLNFNWIARIYVFLHSVVQVMKMHSFSFYNGYLWNILSELNFSKKHLARLKDKKDVDPKIITLLKRSYDFCSFELNYQSHGDHFPNNIGIKNYFMFTLFPTLVYQIQYPRTKSIRWGYLLEKTCATFGCIYLMVVDAQIYMFPVTEKARLLAEQPISMDFTKKFFLLWCELIPPMTLLYMLGFYLIWDAILNFFAELTMFADRYFYGDWWNCVSFVEFSRIWNVPVHKFILRHIYHSVINRFKLSKVQATLFTFMLSAVFHELAMYAIVKKWKGYLFAFQLGQFFFAGISEIPYLRKRPVLSNALFWFEMCTGPSVIILLYIVF</sequence>
<feature type="transmembrane region" description="Helical" evidence="12">
    <location>
        <begin position="316"/>
        <end position="336"/>
    </location>
</feature>
<organism evidence="13 14">
    <name type="scientific">Nakaseomyces bracarensis</name>
    <dbReference type="NCBI Taxonomy" id="273131"/>
    <lineage>
        <taxon>Eukaryota</taxon>
        <taxon>Fungi</taxon>
        <taxon>Dikarya</taxon>
        <taxon>Ascomycota</taxon>
        <taxon>Saccharomycotina</taxon>
        <taxon>Saccharomycetes</taxon>
        <taxon>Saccharomycetales</taxon>
        <taxon>Saccharomycetaceae</taxon>
        <taxon>Nakaseomyces</taxon>
    </lineage>
</organism>
<dbReference type="PANTHER" id="PTHR10408">
    <property type="entry name" value="STEROL O-ACYLTRANSFERASE"/>
    <property type="match status" value="1"/>
</dbReference>
<keyword evidence="7 10" id="KW-0472">Membrane</keyword>
<evidence type="ECO:0000256" key="8">
    <source>
        <dbReference type="ARBA" id="ARBA00023315"/>
    </source>
</evidence>
<name>A0ABR4NSI6_9SACH</name>
<dbReference type="PANTHER" id="PTHR10408:SF23">
    <property type="entry name" value="STEROL O-ACYLTRANSFERASE 1-RELATED"/>
    <property type="match status" value="1"/>
</dbReference>
<dbReference type="InterPro" id="IPR004299">
    <property type="entry name" value="MBOAT_fam"/>
</dbReference>
<dbReference type="Pfam" id="PF03062">
    <property type="entry name" value="MBOAT"/>
    <property type="match status" value="1"/>
</dbReference>
<keyword evidence="5 10" id="KW-0256">Endoplasmic reticulum</keyword>
<evidence type="ECO:0000256" key="1">
    <source>
        <dbReference type="ARBA" id="ARBA00004477"/>
    </source>
</evidence>
<feature type="transmembrane region" description="Helical" evidence="12">
    <location>
        <begin position="613"/>
        <end position="630"/>
    </location>
</feature>
<evidence type="ECO:0000313" key="14">
    <source>
        <dbReference type="Proteomes" id="UP001623330"/>
    </source>
</evidence>
<keyword evidence="4 12" id="KW-0812">Transmembrane</keyword>
<feature type="transmembrane region" description="Helical" evidence="12">
    <location>
        <begin position="642"/>
        <end position="661"/>
    </location>
</feature>
<evidence type="ECO:0000256" key="9">
    <source>
        <dbReference type="ARBA" id="ARBA00023568"/>
    </source>
</evidence>
<evidence type="ECO:0000256" key="6">
    <source>
        <dbReference type="ARBA" id="ARBA00022989"/>
    </source>
</evidence>
<keyword evidence="8 10" id="KW-0012">Acyltransferase</keyword>
<comment type="subcellular location">
    <subcellularLocation>
        <location evidence="1 10">Endoplasmic reticulum membrane</location>
        <topology evidence="1 10">Multi-pass membrane protein</topology>
    </subcellularLocation>
</comment>
<evidence type="ECO:0000256" key="4">
    <source>
        <dbReference type="ARBA" id="ARBA00022692"/>
    </source>
</evidence>
<feature type="transmembrane region" description="Helical" evidence="12">
    <location>
        <begin position="242"/>
        <end position="263"/>
    </location>
</feature>
<dbReference type="PIRSF" id="PIRSF000439">
    <property type="entry name" value="Oat_ACAT_DAG_ARE"/>
    <property type="match status" value="1"/>
</dbReference>
<feature type="transmembrane region" description="Helical" evidence="12">
    <location>
        <begin position="502"/>
        <end position="525"/>
    </location>
</feature>
<evidence type="ECO:0000256" key="7">
    <source>
        <dbReference type="ARBA" id="ARBA00023136"/>
    </source>
</evidence>
<dbReference type="InterPro" id="IPR014371">
    <property type="entry name" value="Oat_ACAT_DAG_ARE"/>
</dbReference>
<evidence type="ECO:0000256" key="5">
    <source>
        <dbReference type="ARBA" id="ARBA00022824"/>
    </source>
</evidence>
<proteinExistence type="inferred from homology"/>
<comment type="caution">
    <text evidence="13">The sequence shown here is derived from an EMBL/GenBank/DDBJ whole genome shotgun (WGS) entry which is preliminary data.</text>
</comment>
<dbReference type="Proteomes" id="UP001623330">
    <property type="component" value="Unassembled WGS sequence"/>
</dbReference>
<reference evidence="13 14" key="1">
    <citation type="submission" date="2024-05" db="EMBL/GenBank/DDBJ databases">
        <title>Long read based assembly of the Candida bracarensis genome reveals expanded adhesin content.</title>
        <authorList>
            <person name="Marcet-Houben M."/>
            <person name="Ksiezopolska E."/>
            <person name="Gabaldon T."/>
        </authorList>
    </citation>
    <scope>NUCLEOTIDE SEQUENCE [LARGE SCALE GENOMIC DNA]</scope>
    <source>
        <strain evidence="13 14">CBM6</strain>
    </source>
</reference>
<evidence type="ECO:0000256" key="11">
    <source>
        <dbReference type="SAM" id="MobiDB-lite"/>
    </source>
</evidence>
<evidence type="ECO:0000256" key="10">
    <source>
        <dbReference type="PIRNR" id="PIRNR000439"/>
    </source>
</evidence>
<protein>
    <recommendedName>
        <fullName evidence="10">O-acyltransferase</fullName>
    </recommendedName>
</protein>
<evidence type="ECO:0000256" key="3">
    <source>
        <dbReference type="ARBA" id="ARBA00022679"/>
    </source>
</evidence>
<dbReference type="EMBL" id="JBEVYD010000007">
    <property type="protein sequence ID" value="KAL3231397.1"/>
    <property type="molecule type" value="Genomic_DNA"/>
</dbReference>
<keyword evidence="3 10" id="KW-0808">Transferase</keyword>
<accession>A0ABR4NSI6</accession>
<evidence type="ECO:0000313" key="13">
    <source>
        <dbReference type="EMBL" id="KAL3231397.1"/>
    </source>
</evidence>
<keyword evidence="14" id="KW-1185">Reference proteome</keyword>
<comment type="function">
    <text evidence="9">Sterol O-acyltransferase that catalyzes the formation of stery esters.</text>
</comment>
<keyword evidence="6 12" id="KW-1133">Transmembrane helix</keyword>
<feature type="transmembrane region" description="Helical" evidence="12">
    <location>
        <begin position="284"/>
        <end position="304"/>
    </location>
</feature>
<feature type="transmembrane region" description="Helical" evidence="12">
    <location>
        <begin position="585"/>
        <end position="607"/>
    </location>
</feature>
<feature type="compositionally biased region" description="Acidic residues" evidence="11">
    <location>
        <begin position="48"/>
        <end position="62"/>
    </location>
</feature>
<feature type="compositionally biased region" description="Basic and acidic residues" evidence="11">
    <location>
        <begin position="73"/>
        <end position="85"/>
    </location>
</feature>
<evidence type="ECO:0000256" key="12">
    <source>
        <dbReference type="SAM" id="Phobius"/>
    </source>
</evidence>